<evidence type="ECO:0000256" key="1">
    <source>
        <dbReference type="SAM" id="MobiDB-lite"/>
    </source>
</evidence>
<feature type="transmembrane region" description="Helical" evidence="2">
    <location>
        <begin position="162"/>
        <end position="179"/>
    </location>
</feature>
<name>A0A023X3P0_RUBRA</name>
<feature type="transmembrane region" description="Helical" evidence="2">
    <location>
        <begin position="185"/>
        <end position="208"/>
    </location>
</feature>
<organism evidence="3 5">
    <name type="scientific">Rubrobacter radiotolerans</name>
    <name type="common">Arthrobacter radiotolerans</name>
    <dbReference type="NCBI Taxonomy" id="42256"/>
    <lineage>
        <taxon>Bacteria</taxon>
        <taxon>Bacillati</taxon>
        <taxon>Actinomycetota</taxon>
        <taxon>Rubrobacteria</taxon>
        <taxon>Rubrobacterales</taxon>
        <taxon>Rubrobacteraceae</taxon>
        <taxon>Rubrobacter</taxon>
    </lineage>
</organism>
<keyword evidence="5" id="KW-1185">Reference proteome</keyword>
<keyword evidence="2" id="KW-1133">Transmembrane helix</keyword>
<dbReference type="Proteomes" id="UP000025229">
    <property type="component" value="Chromosome"/>
</dbReference>
<dbReference type="RefSeq" id="WP_038682084.1">
    <property type="nucleotide sequence ID" value="NZ_CP007514.1"/>
</dbReference>
<dbReference type="Proteomes" id="UP001281130">
    <property type="component" value="Unassembled WGS sequence"/>
</dbReference>
<reference evidence="4" key="2">
    <citation type="submission" date="2023-11" db="EMBL/GenBank/DDBJ databases">
        <title>MicrobeMod: A computational toolkit for identifying prokaryotic methylation and restriction-modification with nanopore sequencing.</title>
        <authorList>
            <person name="Crits-Christoph A."/>
            <person name="Kang S.C."/>
            <person name="Lee H."/>
            <person name="Ostrov N."/>
        </authorList>
    </citation>
    <scope>NUCLEOTIDE SEQUENCE</scope>
    <source>
        <strain evidence="4">ATCC 51242</strain>
    </source>
</reference>
<evidence type="ECO:0000256" key="2">
    <source>
        <dbReference type="SAM" id="Phobius"/>
    </source>
</evidence>
<gene>
    <name evidence="3" type="ORF">RradSPS_1789</name>
    <name evidence="4" type="ORF">SIL72_10620</name>
</gene>
<dbReference type="OrthoDB" id="5245068at2"/>
<protein>
    <submittedName>
        <fullName evidence="3">Uncharacterized protein</fullName>
    </submittedName>
</protein>
<sequence>MAPKENRPATNGSGTAEEAQGLAPKYRRSFGCVTWIYMATLAFLAVVSLLLMPLWYFADWNVFSLLEGPTLAACILFLPAMIGAAVLGARTYRSEKKVATRNGTYLGTVIAWLGYAFIVYLEVRQTGGSSLAFLYLPLAAVSSALILYALFSPNSERGRRAVLVAAALALVAGLIVLVLDGTGLVLAGAIVSAIAGAAAGWTAGFGYARAGGTEMLPPGVVEKPRRPRRPRKGQEGASGA</sequence>
<dbReference type="EMBL" id="JAWXXX010000001">
    <property type="protein sequence ID" value="MDX5894478.1"/>
    <property type="molecule type" value="Genomic_DNA"/>
</dbReference>
<keyword evidence="2" id="KW-0472">Membrane</keyword>
<feature type="region of interest" description="Disordered" evidence="1">
    <location>
        <begin position="217"/>
        <end position="240"/>
    </location>
</feature>
<keyword evidence="2" id="KW-0812">Transmembrane</keyword>
<reference evidence="3 5" key="1">
    <citation type="submission" date="2014-03" db="EMBL/GenBank/DDBJ databases">
        <title>Complete genome sequence of the Radio-Resistant Rubrobacter radiotolerans RSPS-4.</title>
        <authorList>
            <person name="Egas C.C."/>
            <person name="Barroso C.C."/>
            <person name="Froufe H.J.C."/>
            <person name="Pacheco J.J."/>
            <person name="Albuquerque L.L."/>
            <person name="da Costa M.M.S."/>
        </authorList>
    </citation>
    <scope>NUCLEOTIDE SEQUENCE [LARGE SCALE GENOMIC DNA]</scope>
    <source>
        <strain evidence="3 5">RSPS-4</strain>
    </source>
</reference>
<evidence type="ECO:0000313" key="5">
    <source>
        <dbReference type="Proteomes" id="UP000025229"/>
    </source>
</evidence>
<feature type="transmembrane region" description="Helical" evidence="2">
    <location>
        <begin position="133"/>
        <end position="150"/>
    </location>
</feature>
<dbReference type="STRING" id="42256.RradSPS_1789"/>
<accession>A0A023X3P0</accession>
<feature type="transmembrane region" description="Helical" evidence="2">
    <location>
        <begin position="104"/>
        <end position="121"/>
    </location>
</feature>
<proteinExistence type="predicted"/>
<dbReference type="HOGENOM" id="CLU_1155702_0_0_11"/>
<evidence type="ECO:0000313" key="3">
    <source>
        <dbReference type="EMBL" id="AHY47072.1"/>
    </source>
</evidence>
<feature type="transmembrane region" description="Helical" evidence="2">
    <location>
        <begin position="35"/>
        <end position="58"/>
    </location>
</feature>
<dbReference type="KEGG" id="rrd:RradSPS_1789"/>
<feature type="transmembrane region" description="Helical" evidence="2">
    <location>
        <begin position="70"/>
        <end position="92"/>
    </location>
</feature>
<evidence type="ECO:0000313" key="4">
    <source>
        <dbReference type="EMBL" id="MDX5894478.1"/>
    </source>
</evidence>
<dbReference type="EMBL" id="CP007514">
    <property type="protein sequence ID" value="AHY47072.1"/>
    <property type="molecule type" value="Genomic_DNA"/>
</dbReference>
<dbReference type="AlphaFoldDB" id="A0A023X3P0"/>